<feature type="transmembrane region" description="Helical" evidence="6">
    <location>
        <begin position="181"/>
        <end position="201"/>
    </location>
</feature>
<organism evidence="7 8">
    <name type="scientific">Chitiniphilus purpureus</name>
    <dbReference type="NCBI Taxonomy" id="2981137"/>
    <lineage>
        <taxon>Bacteria</taxon>
        <taxon>Pseudomonadati</taxon>
        <taxon>Pseudomonadota</taxon>
        <taxon>Betaproteobacteria</taxon>
        <taxon>Neisseriales</taxon>
        <taxon>Chitinibacteraceae</taxon>
        <taxon>Chitiniphilus</taxon>
    </lineage>
</organism>
<keyword evidence="2" id="KW-1003">Cell membrane</keyword>
<protein>
    <submittedName>
        <fullName evidence="7">LysE family translocator</fullName>
    </submittedName>
</protein>
<dbReference type="PANTHER" id="PTHR30086:SF20">
    <property type="entry name" value="ARGININE EXPORTER PROTEIN ARGO-RELATED"/>
    <property type="match status" value="1"/>
</dbReference>
<comment type="subcellular location">
    <subcellularLocation>
        <location evidence="1">Cell membrane</location>
        <topology evidence="1">Multi-pass membrane protein</topology>
    </subcellularLocation>
</comment>
<dbReference type="InterPro" id="IPR001123">
    <property type="entry name" value="LeuE-type"/>
</dbReference>
<dbReference type="Pfam" id="PF01810">
    <property type="entry name" value="LysE"/>
    <property type="match status" value="1"/>
</dbReference>
<accession>A0ABY6DLF5</accession>
<proteinExistence type="predicted"/>
<feature type="transmembrane region" description="Helical" evidence="6">
    <location>
        <begin position="67"/>
        <end position="85"/>
    </location>
</feature>
<evidence type="ECO:0000256" key="3">
    <source>
        <dbReference type="ARBA" id="ARBA00022692"/>
    </source>
</evidence>
<dbReference type="PANTHER" id="PTHR30086">
    <property type="entry name" value="ARGININE EXPORTER PROTEIN ARGO"/>
    <property type="match status" value="1"/>
</dbReference>
<evidence type="ECO:0000256" key="1">
    <source>
        <dbReference type="ARBA" id="ARBA00004651"/>
    </source>
</evidence>
<name>A0ABY6DLF5_9NEIS</name>
<keyword evidence="8" id="KW-1185">Reference proteome</keyword>
<feature type="transmembrane region" description="Helical" evidence="6">
    <location>
        <begin position="116"/>
        <end position="137"/>
    </location>
</feature>
<sequence length="209" mass="21980">MEVFFTGLLLSLSLCLDLGIVNVALIDASLKYGARPALWLGLGSCFGDLVYAVLSLAGMHALLRFEAMQWATWLGGGTVMLWLAFRMAREAWRDARAAPVGHPPLPASHHLFRRGVTLALASPSAILWFAAVGGSLIARATDGSAASAARLLAGFLAGGLGWSVCITLSASRGGKLLGPRFIQGCHGLSALLYLYFAALVLSNGARNLL</sequence>
<dbReference type="EMBL" id="CP106753">
    <property type="protein sequence ID" value="UXY15048.1"/>
    <property type="molecule type" value="Genomic_DNA"/>
</dbReference>
<feature type="transmembrane region" description="Helical" evidence="6">
    <location>
        <begin position="6"/>
        <end position="25"/>
    </location>
</feature>
<keyword evidence="3 6" id="KW-0812">Transmembrane</keyword>
<gene>
    <name evidence="7" type="ORF">N8I74_17300</name>
</gene>
<evidence type="ECO:0000313" key="7">
    <source>
        <dbReference type="EMBL" id="UXY15048.1"/>
    </source>
</evidence>
<evidence type="ECO:0000256" key="6">
    <source>
        <dbReference type="SAM" id="Phobius"/>
    </source>
</evidence>
<keyword evidence="4 6" id="KW-1133">Transmembrane helix</keyword>
<keyword evidence="5 6" id="KW-0472">Membrane</keyword>
<evidence type="ECO:0000256" key="4">
    <source>
        <dbReference type="ARBA" id="ARBA00022989"/>
    </source>
</evidence>
<dbReference type="RefSeq" id="WP_263124416.1">
    <property type="nucleotide sequence ID" value="NZ_CP106753.1"/>
</dbReference>
<dbReference type="Proteomes" id="UP001061302">
    <property type="component" value="Chromosome"/>
</dbReference>
<evidence type="ECO:0000313" key="8">
    <source>
        <dbReference type="Proteomes" id="UP001061302"/>
    </source>
</evidence>
<feature type="transmembrane region" description="Helical" evidence="6">
    <location>
        <begin position="37"/>
        <end position="61"/>
    </location>
</feature>
<feature type="transmembrane region" description="Helical" evidence="6">
    <location>
        <begin position="149"/>
        <end position="169"/>
    </location>
</feature>
<evidence type="ECO:0000256" key="5">
    <source>
        <dbReference type="ARBA" id="ARBA00023136"/>
    </source>
</evidence>
<evidence type="ECO:0000256" key="2">
    <source>
        <dbReference type="ARBA" id="ARBA00022475"/>
    </source>
</evidence>
<reference evidence="7" key="1">
    <citation type="submission" date="2022-10" db="EMBL/GenBank/DDBJ databases">
        <title>Chitiniphilus purpureus sp. nov., a novel chitin-degrading bacterium isolated from crawfish pond sediment.</title>
        <authorList>
            <person name="Li K."/>
        </authorList>
    </citation>
    <scope>NUCLEOTIDE SEQUENCE</scope>
    <source>
        <strain evidence="7">CD1</strain>
    </source>
</reference>